<keyword evidence="1" id="KW-1133">Transmembrane helix</keyword>
<evidence type="ECO:0000313" key="3">
    <source>
        <dbReference type="Proteomes" id="UP000051236"/>
    </source>
</evidence>
<organism evidence="2 3">
    <name type="scientific">Agrilactobacillus composti DSM 18527 = JCM 14202</name>
    <dbReference type="NCBI Taxonomy" id="1423734"/>
    <lineage>
        <taxon>Bacteria</taxon>
        <taxon>Bacillati</taxon>
        <taxon>Bacillota</taxon>
        <taxon>Bacilli</taxon>
        <taxon>Lactobacillales</taxon>
        <taxon>Lactobacillaceae</taxon>
        <taxon>Agrilactobacillus</taxon>
    </lineage>
</organism>
<sequence>MRLVVAGIIIPWIGLVIGLVIRRMLKDTKYRLRLADFLPVFNAVGVQLISLGHLKISMWEILLVVILCLGIFLALFQALVDHELILKRYFRYLWRLVFILTTIWYVVFLILLIF</sequence>
<dbReference type="AlphaFoldDB" id="A0A0R1Y2X2"/>
<keyword evidence="1" id="KW-0472">Membrane</keyword>
<reference evidence="2 3" key="1">
    <citation type="journal article" date="2015" name="Genome Announc.">
        <title>Expanding the biotechnology potential of lactobacilli through comparative genomics of 213 strains and associated genera.</title>
        <authorList>
            <person name="Sun Z."/>
            <person name="Harris H.M."/>
            <person name="McCann A."/>
            <person name="Guo C."/>
            <person name="Argimon S."/>
            <person name="Zhang W."/>
            <person name="Yang X."/>
            <person name="Jeffery I.B."/>
            <person name="Cooney J.C."/>
            <person name="Kagawa T.F."/>
            <person name="Liu W."/>
            <person name="Song Y."/>
            <person name="Salvetti E."/>
            <person name="Wrobel A."/>
            <person name="Rasinkangas P."/>
            <person name="Parkhill J."/>
            <person name="Rea M.C."/>
            <person name="O'Sullivan O."/>
            <person name="Ritari J."/>
            <person name="Douillard F.P."/>
            <person name="Paul Ross R."/>
            <person name="Yang R."/>
            <person name="Briner A.E."/>
            <person name="Felis G.E."/>
            <person name="de Vos W.M."/>
            <person name="Barrangou R."/>
            <person name="Klaenhammer T.R."/>
            <person name="Caufield P.W."/>
            <person name="Cui Y."/>
            <person name="Zhang H."/>
            <person name="O'Toole P.W."/>
        </authorList>
    </citation>
    <scope>NUCLEOTIDE SEQUENCE [LARGE SCALE GENOMIC DNA]</scope>
    <source>
        <strain evidence="2 3">DSM 18527</strain>
    </source>
</reference>
<dbReference type="Pfam" id="PF11877">
    <property type="entry name" value="DUF3397"/>
    <property type="match status" value="1"/>
</dbReference>
<protein>
    <recommendedName>
        <fullName evidence="4">Integral membrane protein</fullName>
    </recommendedName>
</protein>
<gene>
    <name evidence="2" type="ORF">FC83_GL002530</name>
</gene>
<proteinExistence type="predicted"/>
<feature type="transmembrane region" description="Helical" evidence="1">
    <location>
        <begin position="61"/>
        <end position="80"/>
    </location>
</feature>
<dbReference type="OrthoDB" id="2308000at2"/>
<feature type="transmembrane region" description="Helical" evidence="1">
    <location>
        <begin position="37"/>
        <end position="55"/>
    </location>
</feature>
<evidence type="ECO:0000256" key="1">
    <source>
        <dbReference type="SAM" id="Phobius"/>
    </source>
</evidence>
<name>A0A0R1Y2X2_9LACO</name>
<evidence type="ECO:0008006" key="4">
    <source>
        <dbReference type="Google" id="ProtNLM"/>
    </source>
</evidence>
<evidence type="ECO:0000313" key="2">
    <source>
        <dbReference type="EMBL" id="KRM36656.1"/>
    </source>
</evidence>
<dbReference type="InterPro" id="IPR024515">
    <property type="entry name" value="DUF3397"/>
</dbReference>
<dbReference type="PATRIC" id="fig|1423734.3.peg.2566"/>
<feature type="transmembrane region" description="Helical" evidence="1">
    <location>
        <begin position="92"/>
        <end position="113"/>
    </location>
</feature>
<dbReference type="Proteomes" id="UP000051236">
    <property type="component" value="Unassembled WGS sequence"/>
</dbReference>
<keyword evidence="1" id="KW-0812">Transmembrane</keyword>
<keyword evidence="3" id="KW-1185">Reference proteome</keyword>
<comment type="caution">
    <text evidence="2">The sequence shown here is derived from an EMBL/GenBank/DDBJ whole genome shotgun (WGS) entry which is preliminary data.</text>
</comment>
<accession>A0A0R1Y2X2</accession>
<dbReference type="EMBL" id="AZGA01000002">
    <property type="protein sequence ID" value="KRM36656.1"/>
    <property type="molecule type" value="Genomic_DNA"/>
</dbReference>
<dbReference type="RefSeq" id="WP_035453804.1">
    <property type="nucleotide sequence ID" value="NZ_AZGA01000002.1"/>
</dbReference>
<feature type="transmembrane region" description="Helical" evidence="1">
    <location>
        <begin position="6"/>
        <end position="25"/>
    </location>
</feature>